<dbReference type="Proteomes" id="UP000002892">
    <property type="component" value="Chromosome"/>
</dbReference>
<accession>I4DC44</accession>
<evidence type="ECO:0000313" key="2">
    <source>
        <dbReference type="Proteomes" id="UP000002892"/>
    </source>
</evidence>
<protein>
    <submittedName>
        <fullName evidence="1">Uncharacterized protein</fullName>
    </submittedName>
</protein>
<dbReference type="AlphaFoldDB" id="I4DC44"/>
<dbReference type="KEGG" id="dai:Desaci_4528"/>
<dbReference type="STRING" id="646529.Desaci_4528"/>
<dbReference type="HOGENOM" id="CLU_2355126_0_0_9"/>
<dbReference type="EMBL" id="CP003639">
    <property type="protein sequence ID" value="AFM43368.1"/>
    <property type="molecule type" value="Genomic_DNA"/>
</dbReference>
<reference evidence="1 2" key="1">
    <citation type="journal article" date="2012" name="J. Bacteriol.">
        <title>Complete genome sequences of Desulfosporosinus orientis DSM765T, Desulfosporosinus youngiae DSM17734T, Desulfosporosinus meridiei DSM13257T, and Desulfosporosinus acidiphilus DSM22704T.</title>
        <authorList>
            <person name="Pester M."/>
            <person name="Brambilla E."/>
            <person name="Alazard D."/>
            <person name="Rattei T."/>
            <person name="Weinmaier T."/>
            <person name="Han J."/>
            <person name="Lucas S."/>
            <person name="Lapidus A."/>
            <person name="Cheng J.F."/>
            <person name="Goodwin L."/>
            <person name="Pitluck S."/>
            <person name="Peters L."/>
            <person name="Ovchinnikova G."/>
            <person name="Teshima H."/>
            <person name="Detter J.C."/>
            <person name="Han C.S."/>
            <person name="Tapia R."/>
            <person name="Land M.L."/>
            <person name="Hauser L."/>
            <person name="Kyrpides N.C."/>
            <person name="Ivanova N.N."/>
            <person name="Pagani I."/>
            <person name="Huntmann M."/>
            <person name="Wei C.L."/>
            <person name="Davenport K.W."/>
            <person name="Daligault H."/>
            <person name="Chain P.S."/>
            <person name="Chen A."/>
            <person name="Mavromatis K."/>
            <person name="Markowitz V."/>
            <person name="Szeto E."/>
            <person name="Mikhailova N."/>
            <person name="Pati A."/>
            <person name="Wagner M."/>
            <person name="Woyke T."/>
            <person name="Ollivier B."/>
            <person name="Klenk H.P."/>
            <person name="Spring S."/>
            <person name="Loy A."/>
        </authorList>
    </citation>
    <scope>NUCLEOTIDE SEQUENCE [LARGE SCALE GENOMIC DNA]</scope>
    <source>
        <strain evidence="2">DSM 22704 / JCM 16185 / SJ4</strain>
    </source>
</reference>
<keyword evidence="2" id="KW-1185">Reference proteome</keyword>
<gene>
    <name evidence="1" type="ordered locus">Desaci_4528</name>
</gene>
<proteinExistence type="predicted"/>
<sequence length="96" mass="10910">MPVHKLLHLIGPIIVLACCFKVLKLSTLQAVSITILLGLSKELYDVIIVGDSIIRSLLDMVENVIGTAVGFQMLRIHKDNLLIYKNRFSRFLIRHR</sequence>
<evidence type="ECO:0000313" key="1">
    <source>
        <dbReference type="EMBL" id="AFM43368.1"/>
    </source>
</evidence>
<name>I4DC44_DESAJ</name>
<dbReference type="PROSITE" id="PS51257">
    <property type="entry name" value="PROKAR_LIPOPROTEIN"/>
    <property type="match status" value="1"/>
</dbReference>
<organism evidence="1 2">
    <name type="scientific">Desulfosporosinus acidiphilus (strain DSM 22704 / JCM 16185 / SJ4)</name>
    <dbReference type="NCBI Taxonomy" id="646529"/>
    <lineage>
        <taxon>Bacteria</taxon>
        <taxon>Bacillati</taxon>
        <taxon>Bacillota</taxon>
        <taxon>Clostridia</taxon>
        <taxon>Eubacteriales</taxon>
        <taxon>Desulfitobacteriaceae</taxon>
        <taxon>Desulfosporosinus</taxon>
    </lineage>
</organism>